<dbReference type="InterPro" id="IPR030393">
    <property type="entry name" value="G_ENGB_dom"/>
</dbReference>
<dbReference type="CDD" id="cd01876">
    <property type="entry name" value="YihA_EngB"/>
    <property type="match status" value="1"/>
</dbReference>
<dbReference type="GO" id="GO:0046872">
    <property type="term" value="F:metal ion binding"/>
    <property type="evidence" value="ECO:0007669"/>
    <property type="project" value="UniProtKB-KW"/>
</dbReference>
<evidence type="ECO:0000256" key="2">
    <source>
        <dbReference type="ARBA" id="ARBA00009638"/>
    </source>
</evidence>
<dbReference type="InterPro" id="IPR006073">
    <property type="entry name" value="GTP-bd"/>
</dbReference>
<dbReference type="RefSeq" id="WP_023161392.1">
    <property type="nucleotide sequence ID" value="NC_022588.1"/>
</dbReference>
<dbReference type="Gene3D" id="3.40.50.300">
    <property type="entry name" value="P-loop containing nucleotide triphosphate hydrolases"/>
    <property type="match status" value="1"/>
</dbReference>
<dbReference type="PANTHER" id="PTHR11649:SF13">
    <property type="entry name" value="ENGB-TYPE G DOMAIN-CONTAINING PROTEIN"/>
    <property type="match status" value="1"/>
</dbReference>
<comment type="similarity">
    <text evidence="2 10">Belongs to the TRAFAC class TrmE-Era-EngA-EngB-Septin-like GTPase superfamily. EngB GTPase family.</text>
</comment>
<dbReference type="OrthoDB" id="9804921at2"/>
<proteinExistence type="inferred from homology"/>
<sequence>MIKKATFIRSITDIKDAPLESYPEIILMGRSNVGKSTFINALTQRKKLAKTSQTPGKTLTLNYYNINNEFYLIDTPGYGYTKASKTIQQRLLPMIVAFLENSNNLKAIFQLIDFKVGATKEDDSIHQSLLEAKFEVILIFVKKNKVKKTLQQAQLKKLMHHFSHIKHFFLVSSIKQEGMQDLKNFLAFLMKKDTDSN</sequence>
<evidence type="ECO:0000256" key="7">
    <source>
        <dbReference type="ARBA" id="ARBA00023134"/>
    </source>
</evidence>
<name>A0A421NYC7_9MOLU</name>
<evidence type="ECO:0000313" key="12">
    <source>
        <dbReference type="EMBL" id="RMI88934.1"/>
    </source>
</evidence>
<dbReference type="InterPro" id="IPR027417">
    <property type="entry name" value="P-loop_NTPase"/>
</dbReference>
<evidence type="ECO:0000259" key="11">
    <source>
        <dbReference type="PROSITE" id="PS51706"/>
    </source>
</evidence>
<evidence type="ECO:0000256" key="4">
    <source>
        <dbReference type="ARBA" id="ARBA00022723"/>
    </source>
</evidence>
<evidence type="ECO:0000256" key="6">
    <source>
        <dbReference type="ARBA" id="ARBA00022842"/>
    </source>
</evidence>
<feature type="domain" description="EngB-type G" evidence="11">
    <location>
        <begin position="21"/>
        <end position="192"/>
    </location>
</feature>
<protein>
    <recommendedName>
        <fullName evidence="10">Probable GTP-binding protein EngB</fullName>
    </recommendedName>
</protein>
<keyword evidence="4" id="KW-0479">Metal-binding</keyword>
<dbReference type="NCBIfam" id="TIGR00231">
    <property type="entry name" value="small_GTP"/>
    <property type="match status" value="1"/>
</dbReference>
<evidence type="ECO:0000256" key="10">
    <source>
        <dbReference type="HAMAP-Rule" id="MF_00321"/>
    </source>
</evidence>
<keyword evidence="3 10" id="KW-0132">Cell division</keyword>
<evidence type="ECO:0000256" key="8">
    <source>
        <dbReference type="ARBA" id="ARBA00023210"/>
    </source>
</evidence>
<evidence type="ECO:0000256" key="3">
    <source>
        <dbReference type="ARBA" id="ARBA00022618"/>
    </source>
</evidence>
<evidence type="ECO:0000256" key="9">
    <source>
        <dbReference type="ARBA" id="ARBA00023306"/>
    </source>
</evidence>
<keyword evidence="8 10" id="KW-0717">Septation</keyword>
<gene>
    <name evidence="10 12" type="primary">engB</name>
    <name evidence="12" type="ORF">PSSA1_v1c1390</name>
</gene>
<dbReference type="SUPFAM" id="SSF52540">
    <property type="entry name" value="P-loop containing nucleoside triphosphate hydrolases"/>
    <property type="match status" value="1"/>
</dbReference>
<reference evidence="13" key="1">
    <citation type="submission" date="2016-11" db="EMBL/GenBank/DDBJ databases">
        <title>Genome sequence of Candidatus Phytoplasma solani strain SA-1.</title>
        <authorList>
            <person name="Haryono M."/>
            <person name="Samarzija I."/>
            <person name="Seruga Music M."/>
            <person name="Hogenhout S."/>
            <person name="Kuo C.-H."/>
        </authorList>
    </citation>
    <scope>NUCLEOTIDE SEQUENCE [LARGE SCALE GENOMIC DNA]</scope>
    <source>
        <strain evidence="13">SA-1</strain>
    </source>
</reference>
<keyword evidence="9 10" id="KW-0131">Cell cycle</keyword>
<dbReference type="PROSITE" id="PS51706">
    <property type="entry name" value="G_ENGB"/>
    <property type="match status" value="1"/>
</dbReference>
<accession>A0A421NYC7</accession>
<keyword evidence="5 10" id="KW-0547">Nucleotide-binding</keyword>
<comment type="caution">
    <text evidence="12">The sequence shown here is derived from an EMBL/GenBank/DDBJ whole genome shotgun (WGS) entry which is preliminary data.</text>
</comment>
<dbReference type="STRING" id="69896.S284_02700"/>
<dbReference type="InterPro" id="IPR005225">
    <property type="entry name" value="Small_GTP-bd"/>
</dbReference>
<dbReference type="InterPro" id="IPR019987">
    <property type="entry name" value="GTP-bd_ribosome_bio_YsxC"/>
</dbReference>
<dbReference type="GO" id="GO:0005525">
    <property type="term" value="F:GTP binding"/>
    <property type="evidence" value="ECO:0007669"/>
    <property type="project" value="UniProtKB-UniRule"/>
</dbReference>
<dbReference type="GO" id="GO:0000917">
    <property type="term" value="P:division septum assembly"/>
    <property type="evidence" value="ECO:0007669"/>
    <property type="project" value="UniProtKB-KW"/>
</dbReference>
<keyword evidence="6" id="KW-0460">Magnesium</keyword>
<dbReference type="PANTHER" id="PTHR11649">
    <property type="entry name" value="MSS1/TRME-RELATED GTP-BINDING PROTEIN"/>
    <property type="match status" value="1"/>
</dbReference>
<evidence type="ECO:0000256" key="1">
    <source>
        <dbReference type="ARBA" id="ARBA00001946"/>
    </source>
</evidence>
<dbReference type="KEGG" id="psol:S284_02700"/>
<comment type="function">
    <text evidence="10">Necessary for normal cell division and for the maintenance of normal septation.</text>
</comment>
<dbReference type="AlphaFoldDB" id="A0A421NYC7"/>
<dbReference type="NCBIfam" id="TIGR03598">
    <property type="entry name" value="GTPase_YsxC"/>
    <property type="match status" value="1"/>
</dbReference>
<dbReference type="EMBL" id="MPBG01000002">
    <property type="protein sequence ID" value="RMI88934.1"/>
    <property type="molecule type" value="Genomic_DNA"/>
</dbReference>
<dbReference type="HAMAP" id="MF_00321">
    <property type="entry name" value="GTPase_EngB"/>
    <property type="match status" value="1"/>
</dbReference>
<keyword evidence="13" id="KW-1185">Reference proteome</keyword>
<evidence type="ECO:0000313" key="13">
    <source>
        <dbReference type="Proteomes" id="UP000283896"/>
    </source>
</evidence>
<organism evidence="12 13">
    <name type="scientific">Candidatus Phytoplasma solani</name>
    <dbReference type="NCBI Taxonomy" id="69896"/>
    <lineage>
        <taxon>Bacteria</taxon>
        <taxon>Bacillati</taxon>
        <taxon>Mycoplasmatota</taxon>
        <taxon>Mollicutes</taxon>
        <taxon>Acholeplasmatales</taxon>
        <taxon>Acholeplasmataceae</taxon>
        <taxon>Candidatus Phytoplasma</taxon>
        <taxon>16SrXII (Stolbur group)</taxon>
    </lineage>
</organism>
<evidence type="ECO:0000256" key="5">
    <source>
        <dbReference type="ARBA" id="ARBA00022741"/>
    </source>
</evidence>
<comment type="cofactor">
    <cofactor evidence="1">
        <name>Mg(2+)</name>
        <dbReference type="ChEBI" id="CHEBI:18420"/>
    </cofactor>
</comment>
<dbReference type="Proteomes" id="UP000283896">
    <property type="component" value="Unassembled WGS sequence"/>
</dbReference>
<dbReference type="Pfam" id="PF01926">
    <property type="entry name" value="MMR_HSR1"/>
    <property type="match status" value="1"/>
</dbReference>
<keyword evidence="7 10" id="KW-0342">GTP-binding</keyword>